<evidence type="ECO:0000256" key="7">
    <source>
        <dbReference type="ARBA" id="ARBA00023294"/>
    </source>
</evidence>
<dbReference type="Pfam" id="PF02309">
    <property type="entry name" value="AUX_IAA"/>
    <property type="match status" value="1"/>
</dbReference>
<evidence type="ECO:0000256" key="6">
    <source>
        <dbReference type="ARBA" id="ARBA00023242"/>
    </source>
</evidence>
<keyword evidence="6 8" id="KW-0539">Nucleus</keyword>
<dbReference type="RefSeq" id="XP_030551829.1">
    <property type="nucleotide sequence ID" value="XM_030695969.2"/>
</dbReference>
<evidence type="ECO:0000256" key="5">
    <source>
        <dbReference type="ARBA" id="ARBA00023163"/>
    </source>
</evidence>
<evidence type="ECO:0000256" key="2">
    <source>
        <dbReference type="ARBA" id="ARBA00006728"/>
    </source>
</evidence>
<dbReference type="PANTHER" id="PTHR31734">
    <property type="entry name" value="AUXIN-RESPONSIVE PROTEIN IAA17"/>
    <property type="match status" value="1"/>
</dbReference>
<dbReference type="PANTHER" id="PTHR31734:SF94">
    <property type="entry name" value="AUXIN-RESPONSIVE PROTEIN IAA30"/>
    <property type="match status" value="1"/>
</dbReference>
<feature type="compositionally biased region" description="Low complexity" evidence="9">
    <location>
        <begin position="1"/>
        <end position="19"/>
    </location>
</feature>
<keyword evidence="4 8" id="KW-0805">Transcription regulation</keyword>
<accession>A0A8B8QX77</accession>
<dbReference type="Gene3D" id="3.10.20.90">
    <property type="entry name" value="Phosphatidylinositol 3-kinase Catalytic Subunit, Chain A, domain 1"/>
    <property type="match status" value="1"/>
</dbReference>
<sequence length="153" mass="17111">MGKGSSSSSASSSTASSLSRRLKKRLTTDLNLALGFSPDSHQDHNHPFSPKEAIEEGDECDNVATFYVKVYMEGIPIGRKLDLLAHDGYCDLIRTLDCMFDTNIMWSEEEGAQCGGCHVLLYEDKEGDWLMVGDVPWEMFLSSVKRLKITRIE</sequence>
<evidence type="ECO:0000259" key="10">
    <source>
        <dbReference type="PROSITE" id="PS51745"/>
    </source>
</evidence>
<dbReference type="GO" id="GO:0009734">
    <property type="term" value="P:auxin-activated signaling pathway"/>
    <property type="evidence" value="ECO:0007669"/>
    <property type="project" value="UniProtKB-UniRule"/>
</dbReference>
<reference evidence="12" key="1">
    <citation type="submission" date="2025-08" db="UniProtKB">
        <authorList>
            <consortium name="RefSeq"/>
        </authorList>
    </citation>
    <scope>IDENTIFICATION</scope>
    <source>
        <tissue evidence="12">Leaf</tissue>
    </source>
</reference>
<organism evidence="11 12">
    <name type="scientific">Rhodamnia argentea</name>
    <dbReference type="NCBI Taxonomy" id="178133"/>
    <lineage>
        <taxon>Eukaryota</taxon>
        <taxon>Viridiplantae</taxon>
        <taxon>Streptophyta</taxon>
        <taxon>Embryophyta</taxon>
        <taxon>Tracheophyta</taxon>
        <taxon>Spermatophyta</taxon>
        <taxon>Magnoliopsida</taxon>
        <taxon>eudicotyledons</taxon>
        <taxon>Gunneridae</taxon>
        <taxon>Pentapetalae</taxon>
        <taxon>rosids</taxon>
        <taxon>malvids</taxon>
        <taxon>Myrtales</taxon>
        <taxon>Myrtaceae</taxon>
        <taxon>Myrtoideae</taxon>
        <taxon>Myrteae</taxon>
        <taxon>Australasian group</taxon>
        <taxon>Rhodamnia</taxon>
    </lineage>
</organism>
<dbReference type="InterPro" id="IPR033389">
    <property type="entry name" value="AUX/IAA_dom"/>
</dbReference>
<dbReference type="GO" id="GO:0006355">
    <property type="term" value="P:regulation of DNA-templated transcription"/>
    <property type="evidence" value="ECO:0007669"/>
    <property type="project" value="InterPro"/>
</dbReference>
<keyword evidence="5 8" id="KW-0804">Transcription</keyword>
<comment type="subcellular location">
    <subcellularLocation>
        <location evidence="1 8">Nucleus</location>
    </subcellularLocation>
</comment>
<name>A0A8B8QX77_9MYRT</name>
<comment type="similarity">
    <text evidence="2 8">Belongs to the Aux/IAA family.</text>
</comment>
<keyword evidence="3 8" id="KW-0678">Repressor</keyword>
<dbReference type="GeneID" id="115756266"/>
<keyword evidence="7 8" id="KW-0927">Auxin signaling pathway</keyword>
<evidence type="ECO:0000256" key="9">
    <source>
        <dbReference type="SAM" id="MobiDB-lite"/>
    </source>
</evidence>
<dbReference type="InterPro" id="IPR003311">
    <property type="entry name" value="AUX_IAA"/>
</dbReference>
<dbReference type="KEGG" id="rarg:115756266"/>
<keyword evidence="11" id="KW-1185">Reference proteome</keyword>
<protein>
    <recommendedName>
        <fullName evidence="8">Auxin-responsive protein</fullName>
    </recommendedName>
</protein>
<evidence type="ECO:0000256" key="4">
    <source>
        <dbReference type="ARBA" id="ARBA00023015"/>
    </source>
</evidence>
<gene>
    <name evidence="12" type="primary">LOC115756266</name>
</gene>
<proteinExistence type="inferred from homology"/>
<feature type="domain" description="PB1" evidence="10">
    <location>
        <begin position="65"/>
        <end position="153"/>
    </location>
</feature>
<evidence type="ECO:0000313" key="11">
    <source>
        <dbReference type="Proteomes" id="UP000827889"/>
    </source>
</evidence>
<dbReference type="Proteomes" id="UP000827889">
    <property type="component" value="Chromosome 7"/>
</dbReference>
<comment type="function">
    <text evidence="8">Aux/IAA proteins are short-lived transcriptional factors that function as repressors of early auxin response genes at low auxin concentrations.</text>
</comment>
<evidence type="ECO:0000256" key="8">
    <source>
        <dbReference type="RuleBase" id="RU004549"/>
    </source>
</evidence>
<dbReference type="SUPFAM" id="SSF54277">
    <property type="entry name" value="CAD &amp; PB1 domains"/>
    <property type="match status" value="1"/>
</dbReference>
<dbReference type="OrthoDB" id="652411at2759"/>
<feature type="region of interest" description="Disordered" evidence="9">
    <location>
        <begin position="1"/>
        <end position="21"/>
    </location>
</feature>
<evidence type="ECO:0000313" key="12">
    <source>
        <dbReference type="RefSeq" id="XP_030551829.1"/>
    </source>
</evidence>
<evidence type="ECO:0000256" key="3">
    <source>
        <dbReference type="ARBA" id="ARBA00022491"/>
    </source>
</evidence>
<dbReference type="AlphaFoldDB" id="A0A8B8QX77"/>
<comment type="subunit">
    <text evidence="8">Homodimers and heterodimers.</text>
</comment>
<dbReference type="PROSITE" id="PS51745">
    <property type="entry name" value="PB1"/>
    <property type="match status" value="1"/>
</dbReference>
<evidence type="ECO:0000256" key="1">
    <source>
        <dbReference type="ARBA" id="ARBA00004123"/>
    </source>
</evidence>
<dbReference type="GO" id="GO:0005634">
    <property type="term" value="C:nucleus"/>
    <property type="evidence" value="ECO:0007669"/>
    <property type="project" value="UniProtKB-SubCell"/>
</dbReference>
<dbReference type="InterPro" id="IPR053793">
    <property type="entry name" value="PB1-like"/>
</dbReference>